<organism evidence="5 6">
    <name type="scientific">Billgrantia bachuensis</name>
    <dbReference type="NCBI Taxonomy" id="2717286"/>
    <lineage>
        <taxon>Bacteria</taxon>
        <taxon>Pseudomonadati</taxon>
        <taxon>Pseudomonadota</taxon>
        <taxon>Gammaproteobacteria</taxon>
        <taxon>Oceanospirillales</taxon>
        <taxon>Halomonadaceae</taxon>
        <taxon>Billgrantia</taxon>
    </lineage>
</organism>
<proteinExistence type="predicted"/>
<dbReference type="InterPro" id="IPR037923">
    <property type="entry name" value="HTH-like"/>
</dbReference>
<dbReference type="Gene3D" id="1.10.10.60">
    <property type="entry name" value="Homeodomain-like"/>
    <property type="match status" value="1"/>
</dbReference>
<dbReference type="InterPro" id="IPR050204">
    <property type="entry name" value="AraC_XylS_family_regulators"/>
</dbReference>
<keyword evidence="3" id="KW-0804">Transcription</keyword>
<dbReference type="InterPro" id="IPR009057">
    <property type="entry name" value="Homeodomain-like_sf"/>
</dbReference>
<dbReference type="SUPFAM" id="SSF51215">
    <property type="entry name" value="Regulatory protein AraC"/>
    <property type="match status" value="1"/>
</dbReference>
<dbReference type="Proteomes" id="UP001318321">
    <property type="component" value="Unassembled WGS sequence"/>
</dbReference>
<keyword evidence="2" id="KW-0238">DNA-binding</keyword>
<keyword evidence="1" id="KW-0805">Transcription regulation</keyword>
<dbReference type="Pfam" id="PF02311">
    <property type="entry name" value="AraC_binding"/>
    <property type="match status" value="1"/>
</dbReference>
<protein>
    <submittedName>
        <fullName evidence="5">AraC family transcriptional regulator</fullName>
    </submittedName>
</protein>
<gene>
    <name evidence="5" type="ORF">HBJ55_05785</name>
</gene>
<dbReference type="InterPro" id="IPR018060">
    <property type="entry name" value="HTH_AraC"/>
</dbReference>
<dbReference type="SUPFAM" id="SSF46689">
    <property type="entry name" value="Homeodomain-like"/>
    <property type="match status" value="2"/>
</dbReference>
<evidence type="ECO:0000256" key="2">
    <source>
        <dbReference type="ARBA" id="ARBA00023125"/>
    </source>
</evidence>
<evidence type="ECO:0000259" key="4">
    <source>
        <dbReference type="PROSITE" id="PS01124"/>
    </source>
</evidence>
<evidence type="ECO:0000256" key="3">
    <source>
        <dbReference type="ARBA" id="ARBA00023163"/>
    </source>
</evidence>
<dbReference type="PANTHER" id="PTHR46796:SF2">
    <property type="entry name" value="TRANSCRIPTIONAL REGULATORY PROTEIN"/>
    <property type="match status" value="1"/>
</dbReference>
<evidence type="ECO:0000313" key="6">
    <source>
        <dbReference type="Proteomes" id="UP001318321"/>
    </source>
</evidence>
<dbReference type="Pfam" id="PF12833">
    <property type="entry name" value="HTH_18"/>
    <property type="match status" value="1"/>
</dbReference>
<comment type="caution">
    <text evidence="5">The sequence shown here is derived from an EMBL/GenBank/DDBJ whole genome shotgun (WGS) entry which is preliminary data.</text>
</comment>
<accession>A0ABX0PPS4</accession>
<name>A0ABX0PPS4_9GAMM</name>
<evidence type="ECO:0000313" key="5">
    <source>
        <dbReference type="EMBL" id="NIC04934.1"/>
    </source>
</evidence>
<dbReference type="SMART" id="SM00342">
    <property type="entry name" value="HTH_ARAC"/>
    <property type="match status" value="1"/>
</dbReference>
<dbReference type="PANTHER" id="PTHR46796">
    <property type="entry name" value="HTH-TYPE TRANSCRIPTIONAL ACTIVATOR RHAS-RELATED"/>
    <property type="match status" value="1"/>
</dbReference>
<dbReference type="EMBL" id="JAAQTO010000013">
    <property type="protein sequence ID" value="NIC04934.1"/>
    <property type="molecule type" value="Genomic_DNA"/>
</dbReference>
<evidence type="ECO:0000256" key="1">
    <source>
        <dbReference type="ARBA" id="ARBA00023015"/>
    </source>
</evidence>
<dbReference type="PROSITE" id="PS01124">
    <property type="entry name" value="HTH_ARAC_FAMILY_2"/>
    <property type="match status" value="1"/>
</dbReference>
<reference evidence="5 6" key="1">
    <citation type="submission" date="2020-03" db="EMBL/GenBank/DDBJ databases">
        <title>Identification of Halomonas strains.</title>
        <authorList>
            <person name="Xiao Z."/>
            <person name="Dong F."/>
            <person name="Wang Z."/>
            <person name="Zhao J.-Y."/>
        </authorList>
    </citation>
    <scope>NUCLEOTIDE SEQUENCE [LARGE SCALE GENOMIC DNA]</scope>
    <source>
        <strain evidence="5 6">DX6</strain>
    </source>
</reference>
<dbReference type="InterPro" id="IPR003313">
    <property type="entry name" value="AraC-bd"/>
</dbReference>
<feature type="domain" description="HTH araC/xylS-type" evidence="4">
    <location>
        <begin position="149"/>
        <end position="246"/>
    </location>
</feature>
<keyword evidence="6" id="KW-1185">Reference proteome</keyword>
<sequence>MSLASDRAFPRHSHDQYGIGLIAAGGQRSWSGIGQVDAVAGDIITVNPGEVHDGAPLRGTRRAWHMLYFDPVLVRQYIDGPDAPIEMARPALNDPLLLGLMRQLFHRLAAAPGNNLDLEERCCQLLGAAFSRHGSRRLDLTPCFPGNIARVRQRLDDAPQQAVTLGELADMAGLSRYQLLRSFSRALGITPHAYLLQRRVLMVRHLIASGHSLSHAALEAGFSDQSHMSRAFSRQFGLSPGRYRRALCPPEACNFLQDSADR</sequence>